<reference evidence="3" key="3">
    <citation type="submission" date="2018-05" db="EMBL/GenBank/DDBJ databases">
        <authorList>
            <person name="Lu D."/>
        </authorList>
    </citation>
    <scope>NUCLEOTIDE SEQUENCE [LARGE SCALE GENOMIC DNA]</scope>
    <source>
        <strain evidence="3">ZY111</strain>
    </source>
</reference>
<proteinExistence type="predicted"/>
<feature type="transmembrane region" description="Helical" evidence="1">
    <location>
        <begin position="94"/>
        <end position="118"/>
    </location>
</feature>
<sequence length="169" mass="19193">MSPKDFFIAVIKILSLLIIVNGILPIIPNMFFWIDSDISSFFILLGAILLYVVLIYLMLLKADVITNALKLTKGFESDAFNFSNVESKYVVKMACALIGLYLISYNLPSLIYELFLYFQKNISSEQFIGNPYLEADNYQLQISLISVFVGLLIIAVRKQVSEFFTSKTN</sequence>
<keyword evidence="1" id="KW-1133">Transmembrane helix</keyword>
<keyword evidence="1" id="KW-0812">Transmembrane</keyword>
<comment type="caution">
    <text evidence="2">The sequence shown here is derived from an EMBL/GenBank/DDBJ whole genome shotgun (WGS) entry which is preliminary data.</text>
</comment>
<evidence type="ECO:0000313" key="3">
    <source>
        <dbReference type="Proteomes" id="UP000245375"/>
    </source>
</evidence>
<dbReference type="AlphaFoldDB" id="A0A2U2X417"/>
<gene>
    <name evidence="2" type="ORF">DIS18_09675</name>
</gene>
<evidence type="ECO:0000313" key="2">
    <source>
        <dbReference type="EMBL" id="PWH82510.1"/>
    </source>
</evidence>
<keyword evidence="1" id="KW-0472">Membrane</keyword>
<dbReference type="Proteomes" id="UP000245375">
    <property type="component" value="Unassembled WGS sequence"/>
</dbReference>
<evidence type="ECO:0000256" key="1">
    <source>
        <dbReference type="SAM" id="Phobius"/>
    </source>
</evidence>
<reference evidence="3" key="2">
    <citation type="submission" date="2018-05" db="EMBL/GenBank/DDBJ databases">
        <title>Algibacter marinivivus sp. nov., isolated from sample around a algae.</title>
        <authorList>
            <person name="Lu D."/>
        </authorList>
    </citation>
    <scope>NUCLEOTIDE SEQUENCE [LARGE SCALE GENOMIC DNA]</scope>
    <source>
        <strain evidence="3">ZY111</strain>
    </source>
</reference>
<feature type="transmembrane region" description="Helical" evidence="1">
    <location>
        <begin position="138"/>
        <end position="156"/>
    </location>
</feature>
<protein>
    <submittedName>
        <fullName evidence="2">Uncharacterized protein</fullName>
    </submittedName>
</protein>
<feature type="transmembrane region" description="Helical" evidence="1">
    <location>
        <begin position="39"/>
        <end position="60"/>
    </location>
</feature>
<feature type="transmembrane region" description="Helical" evidence="1">
    <location>
        <begin position="7"/>
        <end position="27"/>
    </location>
</feature>
<name>A0A2U2X417_9FLAO</name>
<keyword evidence="3" id="KW-1185">Reference proteome</keyword>
<dbReference type="OrthoDB" id="1445813at2"/>
<reference evidence="2 3" key="1">
    <citation type="submission" date="2018-05" db="EMBL/GenBank/DDBJ databases">
        <title>Algibacter marinivivus sp. nov., isolated from sample around a algae.</title>
        <authorList>
            <person name="Zhong X."/>
        </authorList>
    </citation>
    <scope>NUCLEOTIDE SEQUENCE [LARGE SCALE GENOMIC DNA]</scope>
    <source>
        <strain evidence="2 3">ZY111</strain>
    </source>
</reference>
<dbReference type="EMBL" id="QFRI01000002">
    <property type="protein sequence ID" value="PWH82510.1"/>
    <property type="molecule type" value="Genomic_DNA"/>
</dbReference>
<organism evidence="2 3">
    <name type="scientific">Algibacter marinivivus</name>
    <dbReference type="NCBI Taxonomy" id="2100723"/>
    <lineage>
        <taxon>Bacteria</taxon>
        <taxon>Pseudomonadati</taxon>
        <taxon>Bacteroidota</taxon>
        <taxon>Flavobacteriia</taxon>
        <taxon>Flavobacteriales</taxon>
        <taxon>Flavobacteriaceae</taxon>
        <taxon>Algibacter</taxon>
    </lineage>
</organism>
<accession>A0A2U2X417</accession>
<dbReference type="RefSeq" id="WP_109352877.1">
    <property type="nucleotide sequence ID" value="NZ_QFRI01000002.1"/>
</dbReference>